<dbReference type="InterPro" id="IPR004263">
    <property type="entry name" value="Exostosin"/>
</dbReference>
<organism evidence="7 9">
    <name type="scientific">Carya illinoinensis</name>
    <name type="common">Pecan</name>
    <dbReference type="NCBI Taxonomy" id="32201"/>
    <lineage>
        <taxon>Eukaryota</taxon>
        <taxon>Viridiplantae</taxon>
        <taxon>Streptophyta</taxon>
        <taxon>Embryophyta</taxon>
        <taxon>Tracheophyta</taxon>
        <taxon>Spermatophyta</taxon>
        <taxon>Magnoliopsida</taxon>
        <taxon>eudicotyledons</taxon>
        <taxon>Gunneridae</taxon>
        <taxon>Pentapetalae</taxon>
        <taxon>rosids</taxon>
        <taxon>fabids</taxon>
        <taxon>Fagales</taxon>
        <taxon>Juglandaceae</taxon>
        <taxon>Carya</taxon>
    </lineage>
</organism>
<evidence type="ECO:0000256" key="4">
    <source>
        <dbReference type="ARBA" id="ARBA00022968"/>
    </source>
</evidence>
<dbReference type="AlphaFoldDB" id="A0A8T1QHA0"/>
<evidence type="ECO:0000313" key="8">
    <source>
        <dbReference type="EMBL" id="KAG6712530.1"/>
    </source>
</evidence>
<comment type="similarity">
    <text evidence="2">Belongs to the glycosyltransferase 47 family.</text>
</comment>
<dbReference type="Pfam" id="PF03016">
    <property type="entry name" value="Exostosin_GT47"/>
    <property type="match status" value="1"/>
</dbReference>
<keyword evidence="4" id="KW-0812">Transmembrane</keyword>
<dbReference type="Proteomes" id="UP000811609">
    <property type="component" value="Chromosome 5"/>
</dbReference>
<evidence type="ECO:0000259" key="6">
    <source>
        <dbReference type="Pfam" id="PF03016"/>
    </source>
</evidence>
<name>A0A8T1QHA0_CARIL</name>
<sequence>MYGKAMLSLVFVLLIVLLLISYSIFMGTVNFISYLFPLLQSPATMHPLCATNPPLWVYMYNLPHQFNMMGSLLYEGDGAEDRDAIWVLDLEMADIFFVPFFSLLSFNTHGHVMTDLETEIDQQLQIDLLKFLRQSKYWQQSGGRDHVNASIQIVVDFGRYPRTMSNMSKDVVAPCVHIDSFAEDDSTDPFESCTTLLFFRGRTFQMLKATCSEGIVHVTLAKILVAYDDVHYERSVAMDENIKVSSQGMRLSKFCLQPDTPSSCRLFEAIVSHCVPVIASDQIELPFEDEIDYAQFSIFFSFKEALKPGYMVNELRNFPKEKWIEMWKQVKHKLLGVKLAIHRSQKLKVPN</sequence>
<dbReference type="EMBL" id="CM031829">
    <property type="protein sequence ID" value="KAG6712530.1"/>
    <property type="molecule type" value="Genomic_DNA"/>
</dbReference>
<dbReference type="Proteomes" id="UP000811246">
    <property type="component" value="Chromosome 5"/>
</dbReference>
<comment type="caution">
    <text evidence="7">The sequence shown here is derived from an EMBL/GenBank/DDBJ whole genome shotgun (WGS) entry which is preliminary data.</text>
</comment>
<evidence type="ECO:0000256" key="5">
    <source>
        <dbReference type="ARBA" id="ARBA00023034"/>
    </source>
</evidence>
<reference evidence="8" key="2">
    <citation type="submission" date="2021-01" db="EMBL/GenBank/DDBJ databases">
        <authorList>
            <person name="Lovell J.T."/>
            <person name="Bentley N."/>
            <person name="Bhattarai G."/>
            <person name="Jenkins J.W."/>
            <person name="Sreedasyam A."/>
            <person name="Alarcon Y."/>
            <person name="Bock C."/>
            <person name="Boston L."/>
            <person name="Carlson J."/>
            <person name="Cervantes K."/>
            <person name="Clermont K."/>
            <person name="Krom N."/>
            <person name="Kubenka K."/>
            <person name="Mamidi S."/>
            <person name="Mattison C."/>
            <person name="Monteros M."/>
            <person name="Pisani C."/>
            <person name="Plott C."/>
            <person name="Rajasekar S."/>
            <person name="Rhein H.S."/>
            <person name="Rohla C."/>
            <person name="Song M."/>
            <person name="Hilaire R.S."/>
            <person name="Shu S."/>
            <person name="Wells L."/>
            <person name="Wang X."/>
            <person name="Webber J."/>
            <person name="Heerema R.J."/>
            <person name="Klein P."/>
            <person name="Conner P."/>
            <person name="Grauke L."/>
            <person name="Grimwood J."/>
            <person name="Schmutz J."/>
            <person name="Randall J.J."/>
        </authorList>
    </citation>
    <scope>NUCLEOTIDE SEQUENCE</scope>
    <source>
        <tissue evidence="8">Leaf</tissue>
    </source>
</reference>
<keyword evidence="9" id="KW-1185">Reference proteome</keyword>
<dbReference type="GO" id="GO:0000139">
    <property type="term" value="C:Golgi membrane"/>
    <property type="evidence" value="ECO:0007669"/>
    <property type="project" value="UniProtKB-SubCell"/>
</dbReference>
<gene>
    <name evidence="7" type="ORF">CIPAW_05G111300</name>
    <name evidence="8" type="ORF">I3842_05G108400</name>
</gene>
<proteinExistence type="inferred from homology"/>
<keyword evidence="5" id="KW-0333">Golgi apparatus</keyword>
<protein>
    <recommendedName>
        <fullName evidence="6">Exostosin GT47 domain-containing protein</fullName>
    </recommendedName>
</protein>
<dbReference type="EMBL" id="CM031813">
    <property type="protein sequence ID" value="KAG6653938.1"/>
    <property type="molecule type" value="Genomic_DNA"/>
</dbReference>
<evidence type="ECO:0000313" key="7">
    <source>
        <dbReference type="EMBL" id="KAG6653938.1"/>
    </source>
</evidence>
<dbReference type="PANTHER" id="PTHR11062">
    <property type="entry name" value="EXOSTOSIN HEPARAN SULFATE GLYCOSYLTRANSFERASE -RELATED"/>
    <property type="match status" value="1"/>
</dbReference>
<keyword evidence="4" id="KW-0735">Signal-anchor</keyword>
<evidence type="ECO:0000256" key="1">
    <source>
        <dbReference type="ARBA" id="ARBA00004323"/>
    </source>
</evidence>
<keyword evidence="3" id="KW-0808">Transferase</keyword>
<evidence type="ECO:0000313" key="9">
    <source>
        <dbReference type="Proteomes" id="UP000811609"/>
    </source>
</evidence>
<evidence type="ECO:0000256" key="3">
    <source>
        <dbReference type="ARBA" id="ARBA00022676"/>
    </source>
</evidence>
<feature type="domain" description="Exostosin GT47" evidence="6">
    <location>
        <begin position="53"/>
        <end position="314"/>
    </location>
</feature>
<dbReference type="PANTHER" id="PTHR11062:SF48">
    <property type="entry name" value="OJ1485_B09.5 PROTEIN"/>
    <property type="match status" value="1"/>
</dbReference>
<dbReference type="InterPro" id="IPR040911">
    <property type="entry name" value="Exostosin_GT47"/>
</dbReference>
<comment type="subcellular location">
    <subcellularLocation>
        <location evidence="1">Golgi apparatus membrane</location>
        <topology evidence="1">Single-pass type II membrane protein</topology>
    </subcellularLocation>
</comment>
<dbReference type="GO" id="GO:0016757">
    <property type="term" value="F:glycosyltransferase activity"/>
    <property type="evidence" value="ECO:0007669"/>
    <property type="project" value="UniProtKB-KW"/>
</dbReference>
<keyword evidence="3" id="KW-0328">Glycosyltransferase</keyword>
<evidence type="ECO:0000256" key="2">
    <source>
        <dbReference type="ARBA" id="ARBA00010271"/>
    </source>
</evidence>
<reference evidence="7" key="1">
    <citation type="submission" date="2020-12" db="EMBL/GenBank/DDBJ databases">
        <title>WGS assembly of Carya illinoinensis cv. Pawnee.</title>
        <authorList>
            <person name="Platts A."/>
            <person name="Shu S."/>
            <person name="Wright S."/>
            <person name="Barry K."/>
            <person name="Edger P."/>
            <person name="Pires J.C."/>
            <person name="Schmutz J."/>
        </authorList>
    </citation>
    <scope>NUCLEOTIDE SEQUENCE</scope>
    <source>
        <tissue evidence="7">Leaf</tissue>
    </source>
</reference>
<accession>A0A8T1QHA0</accession>